<name>A0A847D071_9BACT</name>
<dbReference type="SUPFAM" id="SSF55729">
    <property type="entry name" value="Acyl-CoA N-acyltransferases (Nat)"/>
    <property type="match status" value="1"/>
</dbReference>
<sequence length="196" mass="23089">MRRYKISQMQEKDIPEVINFHNNYLGERDFINERELLDRLESNRGIFLVAKDEDEKIVGIKLSFIENDVCLGRGVAVDKNFRRLGIGKELVSIFELELKKFPGVKKYVFASSTQEGVPFHIKLGYKPLILLQSENNVLLEGMDFNMFTVREKLFNKEYNVYQVYLESDKELDLNFLSKIKAQYPELEITYLFEKIL</sequence>
<dbReference type="AlphaFoldDB" id="A0A847D071"/>
<proteinExistence type="predicted"/>
<protein>
    <submittedName>
        <fullName evidence="2">GNAT family N-acetyltransferase</fullName>
    </submittedName>
</protein>
<dbReference type="InterPro" id="IPR016181">
    <property type="entry name" value="Acyl_CoA_acyltransferase"/>
</dbReference>
<keyword evidence="2" id="KW-0808">Transferase</keyword>
<accession>A0A847D071</accession>
<evidence type="ECO:0000259" key="1">
    <source>
        <dbReference type="PROSITE" id="PS51186"/>
    </source>
</evidence>
<evidence type="ECO:0000313" key="2">
    <source>
        <dbReference type="EMBL" id="NLD25252.1"/>
    </source>
</evidence>
<dbReference type="Proteomes" id="UP000545876">
    <property type="component" value="Unassembled WGS sequence"/>
</dbReference>
<comment type="caution">
    <text evidence="2">The sequence shown here is derived from an EMBL/GenBank/DDBJ whole genome shotgun (WGS) entry which is preliminary data.</text>
</comment>
<dbReference type="GO" id="GO:0016747">
    <property type="term" value="F:acyltransferase activity, transferring groups other than amino-acyl groups"/>
    <property type="evidence" value="ECO:0007669"/>
    <property type="project" value="InterPro"/>
</dbReference>
<organism evidence="2 3">
    <name type="scientific">Candidatus Dojkabacteria bacterium</name>
    <dbReference type="NCBI Taxonomy" id="2099670"/>
    <lineage>
        <taxon>Bacteria</taxon>
        <taxon>Candidatus Dojkabacteria</taxon>
    </lineage>
</organism>
<evidence type="ECO:0000313" key="3">
    <source>
        <dbReference type="Proteomes" id="UP000545876"/>
    </source>
</evidence>
<feature type="domain" description="N-acetyltransferase" evidence="1">
    <location>
        <begin position="4"/>
        <end position="145"/>
    </location>
</feature>
<dbReference type="CDD" id="cd04301">
    <property type="entry name" value="NAT_SF"/>
    <property type="match status" value="1"/>
</dbReference>
<reference evidence="2 3" key="1">
    <citation type="journal article" date="2020" name="Biotechnol. Biofuels">
        <title>New insights from the biogas microbiome by comprehensive genome-resolved metagenomics of nearly 1600 species originating from multiple anaerobic digesters.</title>
        <authorList>
            <person name="Campanaro S."/>
            <person name="Treu L."/>
            <person name="Rodriguez-R L.M."/>
            <person name="Kovalovszki A."/>
            <person name="Ziels R.M."/>
            <person name="Maus I."/>
            <person name="Zhu X."/>
            <person name="Kougias P.G."/>
            <person name="Basile A."/>
            <person name="Luo G."/>
            <person name="Schluter A."/>
            <person name="Konstantinidis K.T."/>
            <person name="Angelidaki I."/>
        </authorList>
    </citation>
    <scope>NUCLEOTIDE SEQUENCE [LARGE SCALE GENOMIC DNA]</scope>
    <source>
        <strain evidence="2">AS06rmzACSIP_65</strain>
    </source>
</reference>
<gene>
    <name evidence="2" type="ORF">GX656_01250</name>
</gene>
<dbReference type="EMBL" id="JAAZBX010000002">
    <property type="protein sequence ID" value="NLD25252.1"/>
    <property type="molecule type" value="Genomic_DNA"/>
</dbReference>
<dbReference type="Pfam" id="PF13508">
    <property type="entry name" value="Acetyltransf_7"/>
    <property type="match status" value="1"/>
</dbReference>
<dbReference type="PROSITE" id="PS51186">
    <property type="entry name" value="GNAT"/>
    <property type="match status" value="1"/>
</dbReference>
<dbReference type="Gene3D" id="3.40.630.30">
    <property type="match status" value="1"/>
</dbReference>
<dbReference type="InterPro" id="IPR000182">
    <property type="entry name" value="GNAT_dom"/>
</dbReference>